<sequence>MNAMLFQLYFSMFKSDCYSRLGFFYAKNYKMFPPTEDWENIDWSTRRPWMDFPVQARIAGPALSGGDRGIERVDIDLMGVKPGSRLADIRKTTCHKYLMDPKVITGLGSSLRLH</sequence>
<evidence type="ECO:0000313" key="2">
    <source>
        <dbReference type="Proteomes" id="UP000298652"/>
    </source>
</evidence>
<dbReference type="AlphaFoldDB" id="A0A4U6T5G9"/>
<dbReference type="Gramene" id="TKV95272">
    <property type="protein sequence ID" value="TKV95272"/>
    <property type="gene ID" value="SEVIR_9G352100v2"/>
</dbReference>
<evidence type="ECO:0000313" key="1">
    <source>
        <dbReference type="EMBL" id="TKV95272.1"/>
    </source>
</evidence>
<reference evidence="1" key="1">
    <citation type="submission" date="2019-03" db="EMBL/GenBank/DDBJ databases">
        <title>WGS assembly of Setaria viridis.</title>
        <authorList>
            <person name="Huang P."/>
            <person name="Jenkins J."/>
            <person name="Grimwood J."/>
            <person name="Barry K."/>
            <person name="Healey A."/>
            <person name="Mamidi S."/>
            <person name="Sreedasyam A."/>
            <person name="Shu S."/>
            <person name="Feldman M."/>
            <person name="Wu J."/>
            <person name="Yu Y."/>
            <person name="Chen C."/>
            <person name="Johnson J."/>
            <person name="Rokhsar D."/>
            <person name="Baxter I."/>
            <person name="Schmutz J."/>
            <person name="Brutnell T."/>
            <person name="Kellogg E."/>
        </authorList>
    </citation>
    <scope>NUCLEOTIDE SEQUENCE [LARGE SCALE GENOMIC DNA]</scope>
</reference>
<dbReference type="EMBL" id="CM016560">
    <property type="protein sequence ID" value="TKV95272.1"/>
    <property type="molecule type" value="Genomic_DNA"/>
</dbReference>
<accession>A0A4U6T5G9</accession>
<proteinExistence type="predicted"/>
<gene>
    <name evidence="1" type="ORF">SEVIR_9G352100v2</name>
</gene>
<keyword evidence="2" id="KW-1185">Reference proteome</keyword>
<organism evidence="1 2">
    <name type="scientific">Setaria viridis</name>
    <name type="common">Green bristlegrass</name>
    <name type="synonym">Setaria italica subsp. viridis</name>
    <dbReference type="NCBI Taxonomy" id="4556"/>
    <lineage>
        <taxon>Eukaryota</taxon>
        <taxon>Viridiplantae</taxon>
        <taxon>Streptophyta</taxon>
        <taxon>Embryophyta</taxon>
        <taxon>Tracheophyta</taxon>
        <taxon>Spermatophyta</taxon>
        <taxon>Magnoliopsida</taxon>
        <taxon>Liliopsida</taxon>
        <taxon>Poales</taxon>
        <taxon>Poaceae</taxon>
        <taxon>PACMAD clade</taxon>
        <taxon>Panicoideae</taxon>
        <taxon>Panicodae</taxon>
        <taxon>Paniceae</taxon>
        <taxon>Cenchrinae</taxon>
        <taxon>Setaria</taxon>
    </lineage>
</organism>
<dbReference type="Proteomes" id="UP000298652">
    <property type="component" value="Chromosome 9"/>
</dbReference>
<protein>
    <submittedName>
        <fullName evidence="1">Uncharacterized protein</fullName>
    </submittedName>
</protein>
<name>A0A4U6T5G9_SETVI</name>